<protein>
    <recommendedName>
        <fullName evidence="3">Nucleotidyltransferase</fullName>
    </recommendedName>
</protein>
<dbReference type="InterPro" id="IPR043519">
    <property type="entry name" value="NT_sf"/>
</dbReference>
<organism evidence="1 2">
    <name type="scientific">Eubacterium ramulus</name>
    <dbReference type="NCBI Taxonomy" id="39490"/>
    <lineage>
        <taxon>Bacteria</taxon>
        <taxon>Bacillati</taxon>
        <taxon>Bacillota</taxon>
        <taxon>Clostridia</taxon>
        <taxon>Eubacteriales</taxon>
        <taxon>Eubacteriaceae</taxon>
        <taxon>Eubacterium</taxon>
    </lineage>
</organism>
<evidence type="ECO:0008006" key="3">
    <source>
        <dbReference type="Google" id="ProtNLM"/>
    </source>
</evidence>
<dbReference type="OrthoDB" id="7585025at2"/>
<accession>A0A2V1JQ91</accession>
<reference evidence="1 2" key="1">
    <citation type="submission" date="2014-09" db="EMBL/GenBank/DDBJ databases">
        <title>Butyrate-producing bacteria isolated from human gut.</title>
        <authorList>
            <person name="Zhang Q."/>
            <person name="Zhao L."/>
        </authorList>
    </citation>
    <scope>NUCLEOTIDE SEQUENCE [LARGE SCALE GENOMIC DNA]</scope>
    <source>
        <strain evidence="1 2">21</strain>
    </source>
</reference>
<sequence>MIRDEDLKSSVDYSEGQKRAAHRVLVELVNIFEEYEDEIRVVGGWVPDLMFPQEGHVGSVDVDIMINHLTLQDEGYQNMSRILQKNGYKEHPEKYFSFVKTVMVDGISYDVDVDILAGMYGGTQSKRRSQHVQGVKALKATGGNFAFEFPAQKISVEAERPDGAIDVANVSVVAVVPYLIMKTAAMGRGKAKDAYDIYFIIKHYIGGVRELAKEFEPVRGKNIVIEAKAKLAGKFASENHSGPKDVADFMDLEDEESIEMTKRDAYEQVQALLNLI</sequence>
<dbReference type="EMBL" id="JRFU01000145">
    <property type="protein sequence ID" value="PWE85924.1"/>
    <property type="molecule type" value="Genomic_DNA"/>
</dbReference>
<dbReference type="AlphaFoldDB" id="A0A2V1JQ91"/>
<proteinExistence type="predicted"/>
<evidence type="ECO:0000313" key="1">
    <source>
        <dbReference type="EMBL" id="PWE85924.1"/>
    </source>
</evidence>
<keyword evidence="2" id="KW-1185">Reference proteome</keyword>
<dbReference type="Gene3D" id="3.30.460.10">
    <property type="entry name" value="Beta Polymerase, domain 2"/>
    <property type="match status" value="1"/>
</dbReference>
<name>A0A2V1JQ91_EUBRA</name>
<dbReference type="RefSeq" id="WP_109216387.1">
    <property type="nucleotide sequence ID" value="NZ_JBGLFH010000016.1"/>
</dbReference>
<gene>
    <name evidence="1" type="ORF">LG34_13210</name>
</gene>
<comment type="caution">
    <text evidence="1">The sequence shown here is derived from an EMBL/GenBank/DDBJ whole genome shotgun (WGS) entry which is preliminary data.</text>
</comment>
<evidence type="ECO:0000313" key="2">
    <source>
        <dbReference type="Proteomes" id="UP000245288"/>
    </source>
</evidence>
<dbReference type="Proteomes" id="UP000245288">
    <property type="component" value="Unassembled WGS sequence"/>
</dbReference>